<dbReference type="Pfam" id="PF01546">
    <property type="entry name" value="Peptidase_M20"/>
    <property type="match status" value="1"/>
</dbReference>
<dbReference type="NCBIfam" id="TIGR01891">
    <property type="entry name" value="amidohydrolases"/>
    <property type="match status" value="1"/>
</dbReference>
<dbReference type="InterPro" id="IPR011650">
    <property type="entry name" value="Peptidase_M20_dimer"/>
</dbReference>
<protein>
    <submittedName>
        <fullName evidence="2">M20 family metallopeptidase</fullName>
    </submittedName>
</protein>
<evidence type="ECO:0000313" key="2">
    <source>
        <dbReference type="EMBL" id="GAA4922106.1"/>
    </source>
</evidence>
<evidence type="ECO:0000259" key="1">
    <source>
        <dbReference type="Pfam" id="PF07687"/>
    </source>
</evidence>
<organism evidence="2 3">
    <name type="scientific">Nesterenkonia rhizosphaerae</name>
    <dbReference type="NCBI Taxonomy" id="1348272"/>
    <lineage>
        <taxon>Bacteria</taxon>
        <taxon>Bacillati</taxon>
        <taxon>Actinomycetota</taxon>
        <taxon>Actinomycetes</taxon>
        <taxon>Micrococcales</taxon>
        <taxon>Micrococcaceae</taxon>
        <taxon>Nesterenkonia</taxon>
    </lineage>
</organism>
<sequence>MALPREFEMTDQEPIRLHDFYRTLHAHPELSMQEHQTAARIETVLSELDVEHFRCADTGVVAVVHNGEGPVVAMRADMDGLPIEEKTGLEYASQQRGVLPNGTPTAVMHGCGHDTHVASLLGALRVLLRCRSSWSGTLVLVFQPGEETGQGAQAMIDDRLWDRVPQPQVVLGQHVSPGEAGTVTMAMGPAMAALDSLKVTVYGKQAHGSRPHLGIDPIVLGAAMVLRLQTIVSREVDAHDAAVVTVGVFQGGVKENIIPEQAEFRVNVRTLTESVREQVLAAIHRIIRAEAQASGAPEPEIEHYAQLPATVNDAEAAAEVFASLGEALGEENVTVERPRMGSEDFGLLGRAAGVPSVLWFFGSSAPDVVNPPGNHSPYFAPLLEPTLSAGTYAMTAAALRWLAAHRA</sequence>
<dbReference type="SUPFAM" id="SSF53187">
    <property type="entry name" value="Zn-dependent exopeptidases"/>
    <property type="match status" value="1"/>
</dbReference>
<accession>A0ABP9FY36</accession>
<dbReference type="InterPro" id="IPR036264">
    <property type="entry name" value="Bact_exopeptidase_dim_dom"/>
</dbReference>
<name>A0ABP9FY36_9MICC</name>
<dbReference type="Proteomes" id="UP001500368">
    <property type="component" value="Unassembled WGS sequence"/>
</dbReference>
<dbReference type="SUPFAM" id="SSF55031">
    <property type="entry name" value="Bacterial exopeptidase dimerisation domain"/>
    <property type="match status" value="1"/>
</dbReference>
<reference evidence="3" key="1">
    <citation type="journal article" date="2019" name="Int. J. Syst. Evol. Microbiol.">
        <title>The Global Catalogue of Microorganisms (GCM) 10K type strain sequencing project: providing services to taxonomists for standard genome sequencing and annotation.</title>
        <authorList>
            <consortium name="The Broad Institute Genomics Platform"/>
            <consortium name="The Broad Institute Genome Sequencing Center for Infectious Disease"/>
            <person name="Wu L."/>
            <person name="Ma J."/>
        </authorList>
    </citation>
    <scope>NUCLEOTIDE SEQUENCE [LARGE SCALE GENOMIC DNA]</scope>
    <source>
        <strain evidence="3">JCM 19129</strain>
    </source>
</reference>
<proteinExistence type="predicted"/>
<dbReference type="PIRSF" id="PIRSF005962">
    <property type="entry name" value="Pept_M20D_amidohydro"/>
    <property type="match status" value="1"/>
</dbReference>
<dbReference type="Pfam" id="PF07687">
    <property type="entry name" value="M20_dimer"/>
    <property type="match status" value="1"/>
</dbReference>
<dbReference type="EMBL" id="BAABLW010000007">
    <property type="protein sequence ID" value="GAA4922106.1"/>
    <property type="molecule type" value="Genomic_DNA"/>
</dbReference>
<dbReference type="PANTHER" id="PTHR11014">
    <property type="entry name" value="PEPTIDASE M20 FAMILY MEMBER"/>
    <property type="match status" value="1"/>
</dbReference>
<comment type="caution">
    <text evidence="2">The sequence shown here is derived from an EMBL/GenBank/DDBJ whole genome shotgun (WGS) entry which is preliminary data.</text>
</comment>
<dbReference type="InterPro" id="IPR002933">
    <property type="entry name" value="Peptidase_M20"/>
</dbReference>
<dbReference type="Gene3D" id="3.30.70.360">
    <property type="match status" value="1"/>
</dbReference>
<evidence type="ECO:0000313" key="3">
    <source>
        <dbReference type="Proteomes" id="UP001500368"/>
    </source>
</evidence>
<dbReference type="InterPro" id="IPR017439">
    <property type="entry name" value="Amidohydrolase"/>
</dbReference>
<keyword evidence="3" id="KW-1185">Reference proteome</keyword>
<dbReference type="RefSeq" id="WP_345477747.1">
    <property type="nucleotide sequence ID" value="NZ_BAABLW010000007.1"/>
</dbReference>
<dbReference type="Gene3D" id="3.40.630.10">
    <property type="entry name" value="Zn peptidases"/>
    <property type="match status" value="1"/>
</dbReference>
<dbReference type="PANTHER" id="PTHR11014:SF63">
    <property type="entry name" value="METALLOPEPTIDASE, PUTATIVE (AFU_ORTHOLOGUE AFUA_6G09600)-RELATED"/>
    <property type="match status" value="1"/>
</dbReference>
<feature type="domain" description="Peptidase M20 dimerisation" evidence="1">
    <location>
        <begin position="196"/>
        <end position="291"/>
    </location>
</feature>
<gene>
    <name evidence="2" type="ORF">GCM10025790_18520</name>
</gene>